<dbReference type="Proteomes" id="UP000271937">
    <property type="component" value="Unassembled WGS sequence"/>
</dbReference>
<dbReference type="OrthoDB" id="25954at2"/>
<protein>
    <submittedName>
        <fullName evidence="1">Group III truncated hemoglobin</fullName>
    </submittedName>
</protein>
<sequence length="124" mass="14500">MHDIETKQDLEILLSKFYTKLFSDETISYIFTDVAKINLETHLPKIIDFWNLSLFGKGDYSNNVMKIHLDLNQEEKLNEKHFKTWLNTFNLTVDESFSGKNSEIIKTKALSIATVMQIKMHKLS</sequence>
<dbReference type="RefSeq" id="WP_125012742.1">
    <property type="nucleotide sequence ID" value="NZ_RQVR01000009.1"/>
</dbReference>
<evidence type="ECO:0000313" key="2">
    <source>
        <dbReference type="Proteomes" id="UP000271937"/>
    </source>
</evidence>
<accession>A0A3P3WBS6</accession>
<gene>
    <name evidence="1" type="ORF">EG849_08950</name>
</gene>
<keyword evidence="2" id="KW-1185">Reference proteome</keyword>
<reference evidence="1 2" key="1">
    <citation type="submission" date="2018-11" db="EMBL/GenBank/DDBJ databases">
        <title>Flavobacterium sp. nov., YIM 102600 draft genome.</title>
        <authorList>
            <person name="Li G."/>
            <person name="Jiang Y."/>
        </authorList>
    </citation>
    <scope>NUCLEOTIDE SEQUENCE [LARGE SCALE GENOMIC DNA]</scope>
    <source>
        <strain evidence="1 2">YIM 102600</strain>
    </source>
</reference>
<dbReference type="SUPFAM" id="SSF46458">
    <property type="entry name" value="Globin-like"/>
    <property type="match status" value="1"/>
</dbReference>
<proteinExistence type="predicted"/>
<dbReference type="CDD" id="cd08916">
    <property type="entry name" value="TrHb3_P"/>
    <property type="match status" value="1"/>
</dbReference>
<dbReference type="EMBL" id="RQVR01000009">
    <property type="protein sequence ID" value="RRJ91059.1"/>
    <property type="molecule type" value="Genomic_DNA"/>
</dbReference>
<dbReference type="GO" id="GO:0019825">
    <property type="term" value="F:oxygen binding"/>
    <property type="evidence" value="ECO:0007669"/>
    <property type="project" value="InterPro"/>
</dbReference>
<evidence type="ECO:0000313" key="1">
    <source>
        <dbReference type="EMBL" id="RRJ91059.1"/>
    </source>
</evidence>
<dbReference type="AlphaFoldDB" id="A0A3P3WBS6"/>
<dbReference type="GO" id="GO:0020037">
    <property type="term" value="F:heme binding"/>
    <property type="evidence" value="ECO:0007669"/>
    <property type="project" value="InterPro"/>
</dbReference>
<organism evidence="1 2">
    <name type="scientific">Flavobacterium macacae</name>
    <dbReference type="NCBI Taxonomy" id="2488993"/>
    <lineage>
        <taxon>Bacteria</taxon>
        <taxon>Pseudomonadati</taxon>
        <taxon>Bacteroidota</taxon>
        <taxon>Flavobacteriia</taxon>
        <taxon>Flavobacteriales</taxon>
        <taxon>Flavobacteriaceae</taxon>
        <taxon>Flavobacterium</taxon>
    </lineage>
</organism>
<dbReference type="InterPro" id="IPR012292">
    <property type="entry name" value="Globin/Proto"/>
</dbReference>
<name>A0A3P3WBS6_9FLAO</name>
<dbReference type="Gene3D" id="1.10.490.10">
    <property type="entry name" value="Globins"/>
    <property type="match status" value="1"/>
</dbReference>
<comment type="caution">
    <text evidence="1">The sequence shown here is derived from an EMBL/GenBank/DDBJ whole genome shotgun (WGS) entry which is preliminary data.</text>
</comment>
<dbReference type="InterPro" id="IPR009050">
    <property type="entry name" value="Globin-like_sf"/>
</dbReference>